<dbReference type="Gene3D" id="3.30.70.120">
    <property type="match status" value="1"/>
</dbReference>
<dbReference type="PROSITE" id="PS51343">
    <property type="entry name" value="PII_GLNB_DOM"/>
    <property type="match status" value="1"/>
</dbReference>
<evidence type="ECO:0000313" key="1">
    <source>
        <dbReference type="EMBL" id="DAF46887.1"/>
    </source>
</evidence>
<dbReference type="SUPFAM" id="SSF54913">
    <property type="entry name" value="GlnB-like"/>
    <property type="match status" value="1"/>
</dbReference>
<protein>
    <submittedName>
        <fullName evidence="1">Nitrogen regulatory protein P-II</fullName>
    </submittedName>
</protein>
<dbReference type="GO" id="GO:0030234">
    <property type="term" value="F:enzyme regulator activity"/>
    <property type="evidence" value="ECO:0007669"/>
    <property type="project" value="InterPro"/>
</dbReference>
<organism evidence="1">
    <name type="scientific">Podoviridae sp. ctxJ29</name>
    <dbReference type="NCBI Taxonomy" id="2827754"/>
    <lineage>
        <taxon>Viruses</taxon>
        <taxon>Duplodnaviria</taxon>
        <taxon>Heunggongvirae</taxon>
        <taxon>Uroviricota</taxon>
        <taxon>Caudoviricetes</taxon>
    </lineage>
</organism>
<dbReference type="InterPro" id="IPR002187">
    <property type="entry name" value="N-reg_PII"/>
</dbReference>
<name>A0A8S5S886_9CAUD</name>
<dbReference type="Pfam" id="PF00543">
    <property type="entry name" value="P-II"/>
    <property type="match status" value="1"/>
</dbReference>
<sequence>MSKQHFVIVCIINDGFADEAMDAARAVGARGGTVLSARGTANIEAEKAFHIQIQPEKEMIMILVDDAIKDDVLRALYRSVGTHTPAHGIAFSMPVDGVVGIGSSNPEEE</sequence>
<dbReference type="EMBL" id="BK032546">
    <property type="protein sequence ID" value="DAF46887.1"/>
    <property type="molecule type" value="Genomic_DNA"/>
</dbReference>
<proteinExistence type="predicted"/>
<dbReference type="InterPro" id="IPR011322">
    <property type="entry name" value="N-reg_PII-like_a/b"/>
</dbReference>
<accession>A0A8S5S886</accession>
<dbReference type="InterPro" id="IPR015867">
    <property type="entry name" value="N-reg_PII/ATP_PRibTrfase_C"/>
</dbReference>
<dbReference type="SMART" id="SM00938">
    <property type="entry name" value="P-II"/>
    <property type="match status" value="1"/>
</dbReference>
<reference evidence="1" key="1">
    <citation type="journal article" date="2021" name="Proc. Natl. Acad. Sci. U.S.A.">
        <title>A Catalog of Tens of Thousands of Viruses from Human Metagenomes Reveals Hidden Associations with Chronic Diseases.</title>
        <authorList>
            <person name="Tisza M.J."/>
            <person name="Buck C.B."/>
        </authorList>
    </citation>
    <scope>NUCLEOTIDE SEQUENCE</scope>
    <source>
        <strain evidence="1">CtxJ29</strain>
    </source>
</reference>